<protein>
    <submittedName>
        <fullName evidence="1">Uncharacterized protein</fullName>
    </submittedName>
</protein>
<dbReference type="Proteomes" id="UP000828390">
    <property type="component" value="Unassembled WGS sequence"/>
</dbReference>
<dbReference type="AlphaFoldDB" id="A0A9D4DK69"/>
<comment type="caution">
    <text evidence="1">The sequence shown here is derived from an EMBL/GenBank/DDBJ whole genome shotgun (WGS) entry which is preliminary data.</text>
</comment>
<reference evidence="1" key="1">
    <citation type="journal article" date="2019" name="bioRxiv">
        <title>The Genome of the Zebra Mussel, Dreissena polymorpha: A Resource for Invasive Species Research.</title>
        <authorList>
            <person name="McCartney M.A."/>
            <person name="Auch B."/>
            <person name="Kono T."/>
            <person name="Mallez S."/>
            <person name="Zhang Y."/>
            <person name="Obille A."/>
            <person name="Becker A."/>
            <person name="Abrahante J.E."/>
            <person name="Garbe J."/>
            <person name="Badalamenti J.P."/>
            <person name="Herman A."/>
            <person name="Mangelson H."/>
            <person name="Liachko I."/>
            <person name="Sullivan S."/>
            <person name="Sone E.D."/>
            <person name="Koren S."/>
            <person name="Silverstein K.A.T."/>
            <person name="Beckman K.B."/>
            <person name="Gohl D.M."/>
        </authorList>
    </citation>
    <scope>NUCLEOTIDE SEQUENCE</scope>
    <source>
        <strain evidence="1">Duluth1</strain>
        <tissue evidence="1">Whole animal</tissue>
    </source>
</reference>
<dbReference type="EMBL" id="JAIWYP010000010">
    <property type="protein sequence ID" value="KAH3749840.1"/>
    <property type="molecule type" value="Genomic_DNA"/>
</dbReference>
<accession>A0A9D4DK69</accession>
<evidence type="ECO:0000313" key="2">
    <source>
        <dbReference type="Proteomes" id="UP000828390"/>
    </source>
</evidence>
<sequence>MRFMHQWHLQFESPFIICFGAVHNSTEVRRTRVITSRPVTDEMSTAVLSSAIAICRLILLA</sequence>
<organism evidence="1 2">
    <name type="scientific">Dreissena polymorpha</name>
    <name type="common">Zebra mussel</name>
    <name type="synonym">Mytilus polymorpha</name>
    <dbReference type="NCBI Taxonomy" id="45954"/>
    <lineage>
        <taxon>Eukaryota</taxon>
        <taxon>Metazoa</taxon>
        <taxon>Spiralia</taxon>
        <taxon>Lophotrochozoa</taxon>
        <taxon>Mollusca</taxon>
        <taxon>Bivalvia</taxon>
        <taxon>Autobranchia</taxon>
        <taxon>Heteroconchia</taxon>
        <taxon>Euheterodonta</taxon>
        <taxon>Imparidentia</taxon>
        <taxon>Neoheterodontei</taxon>
        <taxon>Myida</taxon>
        <taxon>Dreissenoidea</taxon>
        <taxon>Dreissenidae</taxon>
        <taxon>Dreissena</taxon>
    </lineage>
</organism>
<gene>
    <name evidence="1" type="ORF">DPMN_184355</name>
</gene>
<reference evidence="1" key="2">
    <citation type="submission" date="2020-11" db="EMBL/GenBank/DDBJ databases">
        <authorList>
            <person name="McCartney M.A."/>
            <person name="Auch B."/>
            <person name="Kono T."/>
            <person name="Mallez S."/>
            <person name="Becker A."/>
            <person name="Gohl D.M."/>
            <person name="Silverstein K.A.T."/>
            <person name="Koren S."/>
            <person name="Bechman K.B."/>
            <person name="Herman A."/>
            <person name="Abrahante J.E."/>
            <person name="Garbe J."/>
        </authorList>
    </citation>
    <scope>NUCLEOTIDE SEQUENCE</scope>
    <source>
        <strain evidence="1">Duluth1</strain>
        <tissue evidence="1">Whole animal</tissue>
    </source>
</reference>
<evidence type="ECO:0000313" key="1">
    <source>
        <dbReference type="EMBL" id="KAH3749840.1"/>
    </source>
</evidence>
<keyword evidence="2" id="KW-1185">Reference proteome</keyword>
<name>A0A9D4DK69_DREPO</name>
<proteinExistence type="predicted"/>